<accession>A0A1C5J3S6</accession>
<comment type="similarity">
    <text evidence="1">Belongs to the DDAH family.</text>
</comment>
<dbReference type="NCBIfam" id="NF045660">
    <property type="entry name" value="DiMthArgaseDdahStm"/>
    <property type="match status" value="1"/>
</dbReference>
<proteinExistence type="inferred from homology"/>
<dbReference type="InterPro" id="IPR033199">
    <property type="entry name" value="DDAH-like"/>
</dbReference>
<reference evidence="4 5" key="1">
    <citation type="submission" date="2016-06" db="EMBL/GenBank/DDBJ databases">
        <authorList>
            <person name="Kjaerup R.B."/>
            <person name="Dalgaard T.S."/>
            <person name="Juul-Madsen H.R."/>
        </authorList>
    </citation>
    <scope>NUCLEOTIDE SEQUENCE [LARGE SCALE GENOMIC DNA]</scope>
    <source>
        <strain evidence="4 5">DSM 45097</strain>
    </source>
</reference>
<dbReference type="FunFam" id="3.75.10.10:FF:000004">
    <property type="entry name" value="N(G),N(G)-dimethylarginine dimethylaminohydrolase 1"/>
    <property type="match status" value="1"/>
</dbReference>
<organism evidence="4 5">
    <name type="scientific">Micromonospora siamensis</name>
    <dbReference type="NCBI Taxonomy" id="299152"/>
    <lineage>
        <taxon>Bacteria</taxon>
        <taxon>Bacillati</taxon>
        <taxon>Actinomycetota</taxon>
        <taxon>Actinomycetes</taxon>
        <taxon>Micromonosporales</taxon>
        <taxon>Micromonosporaceae</taxon>
        <taxon>Micromonospora</taxon>
    </lineage>
</organism>
<dbReference type="SUPFAM" id="SSF55909">
    <property type="entry name" value="Pentein"/>
    <property type="match status" value="1"/>
</dbReference>
<dbReference type="GO" id="GO:0006525">
    <property type="term" value="P:arginine metabolic process"/>
    <property type="evidence" value="ECO:0007669"/>
    <property type="project" value="TreeGrafter"/>
</dbReference>
<evidence type="ECO:0000256" key="3">
    <source>
        <dbReference type="PIRSR" id="PIRSR633199-1"/>
    </source>
</evidence>
<keyword evidence="2" id="KW-0378">Hydrolase</keyword>
<dbReference type="Pfam" id="PF02274">
    <property type="entry name" value="ADI"/>
    <property type="match status" value="1"/>
</dbReference>
<dbReference type="RefSeq" id="WP_088971971.1">
    <property type="nucleotide sequence ID" value="NZ_JBHLYF010000005.1"/>
</dbReference>
<evidence type="ECO:0000313" key="5">
    <source>
        <dbReference type="Proteomes" id="UP000198210"/>
    </source>
</evidence>
<dbReference type="GO" id="GO:0016597">
    <property type="term" value="F:amino acid binding"/>
    <property type="evidence" value="ECO:0007669"/>
    <property type="project" value="TreeGrafter"/>
</dbReference>
<dbReference type="GO" id="GO:0016403">
    <property type="term" value="F:dimethylargininase activity"/>
    <property type="evidence" value="ECO:0007669"/>
    <property type="project" value="TreeGrafter"/>
</dbReference>
<dbReference type="AlphaFoldDB" id="A0A1C5J3S6"/>
<dbReference type="PANTHER" id="PTHR12737:SF9">
    <property type="entry name" value="DIMETHYLARGININASE"/>
    <property type="match status" value="1"/>
</dbReference>
<protein>
    <submittedName>
        <fullName evidence="4">Dimethylargininase</fullName>
    </submittedName>
</protein>
<dbReference type="Proteomes" id="UP000198210">
    <property type="component" value="Chromosome I"/>
</dbReference>
<feature type="active site" description="Proton donor" evidence="3">
    <location>
        <position position="163"/>
    </location>
</feature>
<sequence length="256" mass="26883">MTRGIALVRRPGHRLAEGLVTHIERTDVDIARARQQHEAYRTALADAGWQVHEVDPADQCPDAVFVEDTVVVCDGLAVVTRPGAPERRPEIAGAEKAVREAGLDVVRIEAPGTLDGGDVLQVGDTVYVGLGGRTNDEGVAQLAAHLASRGRTVVPVPLREVLHLKSAVTALSDGTLLALPDLFDTGALGRPVRAIDEEAGCHVVPLGGDLVLLAASAPRTAALVADLGFTPVVVDISEYEKLEGCVTCLSVLIPRA</sequence>
<feature type="active site" description="Nucleophile" evidence="3">
    <location>
        <position position="248"/>
    </location>
</feature>
<dbReference type="GO" id="GO:0000052">
    <property type="term" value="P:citrulline metabolic process"/>
    <property type="evidence" value="ECO:0007669"/>
    <property type="project" value="TreeGrafter"/>
</dbReference>
<evidence type="ECO:0000313" key="4">
    <source>
        <dbReference type="EMBL" id="SCG65113.1"/>
    </source>
</evidence>
<gene>
    <name evidence="4" type="ORF">GA0074704_4081</name>
</gene>
<dbReference type="Gene3D" id="3.75.10.10">
    <property type="entry name" value="L-arginine/glycine Amidinotransferase, Chain A"/>
    <property type="match status" value="1"/>
</dbReference>
<dbReference type="PANTHER" id="PTHR12737">
    <property type="entry name" value="DIMETHYLARGININE DIMETHYLAMINOHYDROLASE"/>
    <property type="match status" value="1"/>
</dbReference>
<evidence type="ECO:0000256" key="2">
    <source>
        <dbReference type="ARBA" id="ARBA00022801"/>
    </source>
</evidence>
<name>A0A1C5J3S6_9ACTN</name>
<evidence type="ECO:0000256" key="1">
    <source>
        <dbReference type="ARBA" id="ARBA00008532"/>
    </source>
</evidence>
<dbReference type="GO" id="GO:0045429">
    <property type="term" value="P:positive regulation of nitric oxide biosynthetic process"/>
    <property type="evidence" value="ECO:0007669"/>
    <property type="project" value="TreeGrafter"/>
</dbReference>
<keyword evidence="5" id="KW-1185">Reference proteome</keyword>
<dbReference type="EMBL" id="LT607751">
    <property type="protein sequence ID" value="SCG65113.1"/>
    <property type="molecule type" value="Genomic_DNA"/>
</dbReference>